<feature type="transmembrane region" description="Helical" evidence="5">
    <location>
        <begin position="311"/>
        <end position="335"/>
    </location>
</feature>
<name>A0AAN9GEW8_9CAEN</name>
<protein>
    <submittedName>
        <fullName evidence="6">Uncharacterized protein</fullName>
    </submittedName>
</protein>
<dbReference type="EMBL" id="JBAMIC010000007">
    <property type="protein sequence ID" value="KAK7105661.1"/>
    <property type="molecule type" value="Genomic_DNA"/>
</dbReference>
<organism evidence="6 7">
    <name type="scientific">Littorina saxatilis</name>
    <dbReference type="NCBI Taxonomy" id="31220"/>
    <lineage>
        <taxon>Eukaryota</taxon>
        <taxon>Metazoa</taxon>
        <taxon>Spiralia</taxon>
        <taxon>Lophotrochozoa</taxon>
        <taxon>Mollusca</taxon>
        <taxon>Gastropoda</taxon>
        <taxon>Caenogastropoda</taxon>
        <taxon>Littorinimorpha</taxon>
        <taxon>Littorinoidea</taxon>
        <taxon>Littorinidae</taxon>
        <taxon>Littorina</taxon>
    </lineage>
</organism>
<dbReference type="SUPFAM" id="SSF48652">
    <property type="entry name" value="Tetraspanin"/>
    <property type="match status" value="1"/>
</dbReference>
<dbReference type="GO" id="GO:0016020">
    <property type="term" value="C:membrane"/>
    <property type="evidence" value="ECO:0007669"/>
    <property type="project" value="UniProtKB-SubCell"/>
</dbReference>
<gene>
    <name evidence="6" type="ORF">V1264_017013</name>
</gene>
<keyword evidence="7" id="KW-1185">Reference proteome</keyword>
<evidence type="ECO:0000256" key="5">
    <source>
        <dbReference type="SAM" id="Phobius"/>
    </source>
</evidence>
<feature type="transmembrane region" description="Helical" evidence="5">
    <location>
        <begin position="21"/>
        <end position="46"/>
    </location>
</feature>
<feature type="transmembrane region" description="Helical" evidence="5">
    <location>
        <begin position="116"/>
        <end position="139"/>
    </location>
</feature>
<keyword evidence="2 5" id="KW-0812">Transmembrane</keyword>
<proteinExistence type="predicted"/>
<comment type="subcellular location">
    <subcellularLocation>
        <location evidence="1">Membrane</location>
        <topology evidence="1">Multi-pass membrane protein</topology>
    </subcellularLocation>
</comment>
<evidence type="ECO:0000313" key="6">
    <source>
        <dbReference type="EMBL" id="KAK7105661.1"/>
    </source>
</evidence>
<evidence type="ECO:0000256" key="4">
    <source>
        <dbReference type="ARBA" id="ARBA00023136"/>
    </source>
</evidence>
<dbReference type="Pfam" id="PF00335">
    <property type="entry name" value="Tetraspanin"/>
    <property type="match status" value="1"/>
</dbReference>
<accession>A0AAN9GEW8</accession>
<sequence>MSSSSLNYPSPVKISRTRQCQILFITCVAGTVLGLALAGAGVYLSFHLGEHLKNLFNADKVSKLYDQYFDPSKASAMVPLDIITNNFGYTLVTQGLVIFVVNSLGVLAADMRHRSPILLFLILMVMVIMTEVICFVVLVQEGSPLSELGCDAAKKDFADSASIRGKENKENVWLASFYVVMVVLDCCGVEGPGDFQCLYTDKFVPEVCCTREMLLEAVNSQAEDPCGGVLFPAPSRESLGNLMSVSAGSNNYLTTTTTPIPTTTINCTNHRPAPANLSSCTQTRPYTDASHKLHKQKGCYDAIFEVVHSNFIWIIPVFVSLLFMQVLQVVLSVYLMGKRLVQRAKVLDINPL</sequence>
<reference evidence="6 7" key="1">
    <citation type="submission" date="2024-02" db="EMBL/GenBank/DDBJ databases">
        <title>Chromosome-scale genome assembly of the rough periwinkle Littorina saxatilis.</title>
        <authorList>
            <person name="De Jode A."/>
            <person name="Faria R."/>
            <person name="Formenti G."/>
            <person name="Sims Y."/>
            <person name="Smith T.P."/>
            <person name="Tracey A."/>
            <person name="Wood J.M.D."/>
            <person name="Zagrodzka Z.B."/>
            <person name="Johannesson K."/>
            <person name="Butlin R.K."/>
            <person name="Leder E.H."/>
        </authorList>
    </citation>
    <scope>NUCLEOTIDE SEQUENCE [LARGE SCALE GENOMIC DNA]</scope>
    <source>
        <strain evidence="6">Snail1</strain>
        <tissue evidence="6">Muscle</tissue>
    </source>
</reference>
<dbReference type="Proteomes" id="UP001374579">
    <property type="component" value="Unassembled WGS sequence"/>
</dbReference>
<dbReference type="InterPro" id="IPR008952">
    <property type="entry name" value="Tetraspanin_EC2_sf"/>
</dbReference>
<evidence type="ECO:0000256" key="3">
    <source>
        <dbReference type="ARBA" id="ARBA00022989"/>
    </source>
</evidence>
<feature type="transmembrane region" description="Helical" evidence="5">
    <location>
        <begin position="87"/>
        <end position="109"/>
    </location>
</feature>
<evidence type="ECO:0000256" key="2">
    <source>
        <dbReference type="ARBA" id="ARBA00022692"/>
    </source>
</evidence>
<keyword evidence="3 5" id="KW-1133">Transmembrane helix</keyword>
<dbReference type="AlphaFoldDB" id="A0AAN9GEW8"/>
<keyword evidence="4 5" id="KW-0472">Membrane</keyword>
<comment type="caution">
    <text evidence="6">The sequence shown here is derived from an EMBL/GenBank/DDBJ whole genome shotgun (WGS) entry which is preliminary data.</text>
</comment>
<evidence type="ECO:0000256" key="1">
    <source>
        <dbReference type="ARBA" id="ARBA00004141"/>
    </source>
</evidence>
<evidence type="ECO:0000313" key="7">
    <source>
        <dbReference type="Proteomes" id="UP001374579"/>
    </source>
</evidence>
<dbReference type="InterPro" id="IPR018499">
    <property type="entry name" value="Tetraspanin/Peripherin"/>
</dbReference>